<gene>
    <name evidence="2" type="ORF">EZS28_049774</name>
</gene>
<feature type="compositionally biased region" description="Basic and acidic residues" evidence="1">
    <location>
        <begin position="45"/>
        <end position="74"/>
    </location>
</feature>
<name>A0A5J4T934_9EUKA</name>
<evidence type="ECO:0000313" key="2">
    <source>
        <dbReference type="EMBL" id="KAA6354699.1"/>
    </source>
</evidence>
<dbReference type="EMBL" id="SNRW01035849">
    <property type="protein sequence ID" value="KAA6354699.1"/>
    <property type="molecule type" value="Genomic_DNA"/>
</dbReference>
<feature type="non-terminal residue" evidence="2">
    <location>
        <position position="305"/>
    </location>
</feature>
<comment type="caution">
    <text evidence="2">The sequence shown here is derived from an EMBL/GenBank/DDBJ whole genome shotgun (WGS) entry which is preliminary data.</text>
</comment>
<dbReference type="Proteomes" id="UP000324800">
    <property type="component" value="Unassembled WGS sequence"/>
</dbReference>
<organism evidence="2 3">
    <name type="scientific">Streblomastix strix</name>
    <dbReference type="NCBI Taxonomy" id="222440"/>
    <lineage>
        <taxon>Eukaryota</taxon>
        <taxon>Metamonada</taxon>
        <taxon>Preaxostyla</taxon>
        <taxon>Oxymonadida</taxon>
        <taxon>Streblomastigidae</taxon>
        <taxon>Streblomastix</taxon>
    </lineage>
</organism>
<evidence type="ECO:0000256" key="1">
    <source>
        <dbReference type="SAM" id="MobiDB-lite"/>
    </source>
</evidence>
<dbReference type="AlphaFoldDB" id="A0A5J4T934"/>
<protein>
    <recommendedName>
        <fullName evidence="4">B30.2/SPRY domain-containing protein</fullName>
    </recommendedName>
</protein>
<dbReference type="Gene3D" id="2.60.120.920">
    <property type="match status" value="1"/>
</dbReference>
<evidence type="ECO:0000313" key="3">
    <source>
        <dbReference type="Proteomes" id="UP000324800"/>
    </source>
</evidence>
<proteinExistence type="predicted"/>
<feature type="region of interest" description="Disordered" evidence="1">
    <location>
        <begin position="42"/>
        <end position="74"/>
    </location>
</feature>
<evidence type="ECO:0008006" key="4">
    <source>
        <dbReference type="Google" id="ProtNLM"/>
    </source>
</evidence>
<reference evidence="2 3" key="1">
    <citation type="submission" date="2019-03" db="EMBL/GenBank/DDBJ databases">
        <title>Single cell metagenomics reveals metabolic interactions within the superorganism composed of flagellate Streblomastix strix and complex community of Bacteroidetes bacteria on its surface.</title>
        <authorList>
            <person name="Treitli S.C."/>
            <person name="Kolisko M."/>
            <person name="Husnik F."/>
            <person name="Keeling P."/>
            <person name="Hampl V."/>
        </authorList>
    </citation>
    <scope>NUCLEOTIDE SEQUENCE [LARGE SCALE GENOMIC DNA]</scope>
    <source>
        <strain evidence="2">ST1C</strain>
    </source>
</reference>
<accession>A0A5J4T934</accession>
<dbReference type="InterPro" id="IPR043136">
    <property type="entry name" value="B30.2/SPRY_sf"/>
</dbReference>
<feature type="non-terminal residue" evidence="2">
    <location>
        <position position="1"/>
    </location>
</feature>
<sequence length="305" mass="36178">ENENIRTEQDKVKQDKLKRLEQEKQKEIQEKERLKIEFGQVSQEKNQEKRRADIAEQRTRIVEQEKQKEIQEKERLKSDLGKEIQEKNKEKYEKDRQYIRAEDAEIRARRLEEDIQKEKTEKQRKDQEMMKLRDEIEKIKFKIPQDFPITIINPDRSQINIIDEVGGIKKIIKTQHKNNCISLSQVLENGVYSMEAVFQDTDNEWMGVGIVQDSYNIPASSRPNQSPHSEHMAVYGAQNTNLFMNSFNSRNTWCKGNRTDGNAIYQNDQIVKMEYDSDKGTLIFFLDNIQQPVYITGIKEKVRFM</sequence>